<dbReference type="InterPro" id="IPR045304">
    <property type="entry name" value="LbH_SAT"/>
</dbReference>
<dbReference type="PATRIC" id="fig|328812.4.peg.546"/>
<dbReference type="Proteomes" id="UP000036166">
    <property type="component" value="Unassembled WGS sequence"/>
</dbReference>
<dbReference type="AlphaFoldDB" id="A0A0J6F923"/>
<dbReference type="RefSeq" id="WP_048317621.1">
    <property type="nucleotide sequence ID" value="NZ_LFJV01000111.1"/>
</dbReference>
<dbReference type="Pfam" id="PF00132">
    <property type="entry name" value="Hexapep"/>
    <property type="match status" value="1"/>
</dbReference>
<dbReference type="InterPro" id="IPR001451">
    <property type="entry name" value="Hexapep"/>
</dbReference>
<dbReference type="PANTHER" id="PTHR42811">
    <property type="entry name" value="SERINE ACETYLTRANSFERASE"/>
    <property type="match status" value="1"/>
</dbReference>
<name>A0A0J6F923_9BACT</name>
<keyword evidence="3" id="KW-0677">Repeat</keyword>
<protein>
    <recommendedName>
        <fullName evidence="7">Serine acetyltransferase</fullName>
    </recommendedName>
</protein>
<comment type="caution">
    <text evidence="5">The sequence shown here is derived from an EMBL/GenBank/DDBJ whole genome shotgun (WGS) entry which is preliminary data.</text>
</comment>
<dbReference type="SUPFAM" id="SSF51161">
    <property type="entry name" value="Trimeric LpxA-like enzymes"/>
    <property type="match status" value="1"/>
</dbReference>
<evidence type="ECO:0000256" key="1">
    <source>
        <dbReference type="ARBA" id="ARBA00007274"/>
    </source>
</evidence>
<keyword evidence="2" id="KW-0808">Transferase</keyword>
<evidence type="ECO:0008006" key="7">
    <source>
        <dbReference type="Google" id="ProtNLM"/>
    </source>
</evidence>
<dbReference type="GO" id="GO:0016746">
    <property type="term" value="F:acyltransferase activity"/>
    <property type="evidence" value="ECO:0007669"/>
    <property type="project" value="UniProtKB-KW"/>
</dbReference>
<sequence length="175" mass="19288">MNINYNRGIIAILKNHVQHYDHVRYWKCREKCIVSPPKCSKIIYFYFKIRALIYLWYVKRCDAFNCASTGADLFAGAQFKTPPRLPHGLNGIIINPYAKIGANCKIFHQVTIGDDGKSMYNAPIVGDNVIIGAGAKLIGKICIGNNVFIGAGAIVVTDIPDNAVVVGPKASYKVK</sequence>
<evidence type="ECO:0000256" key="4">
    <source>
        <dbReference type="ARBA" id="ARBA00023315"/>
    </source>
</evidence>
<keyword evidence="4" id="KW-0012">Acyltransferase</keyword>
<evidence type="ECO:0000313" key="6">
    <source>
        <dbReference type="Proteomes" id="UP000036166"/>
    </source>
</evidence>
<evidence type="ECO:0000256" key="2">
    <source>
        <dbReference type="ARBA" id="ARBA00022679"/>
    </source>
</evidence>
<dbReference type="InterPro" id="IPR011004">
    <property type="entry name" value="Trimer_LpxA-like_sf"/>
</dbReference>
<comment type="similarity">
    <text evidence="1">Belongs to the transferase hexapeptide repeat family.</text>
</comment>
<gene>
    <name evidence="5" type="ORF">ACM15_23670</name>
</gene>
<dbReference type="Gene3D" id="2.160.10.10">
    <property type="entry name" value="Hexapeptide repeat proteins"/>
    <property type="match status" value="1"/>
</dbReference>
<dbReference type="CDD" id="cd03354">
    <property type="entry name" value="LbH_SAT"/>
    <property type="match status" value="1"/>
</dbReference>
<evidence type="ECO:0000313" key="5">
    <source>
        <dbReference type="EMBL" id="KMM31222.1"/>
    </source>
</evidence>
<evidence type="ECO:0000256" key="3">
    <source>
        <dbReference type="ARBA" id="ARBA00022737"/>
    </source>
</evidence>
<accession>A0A0J6F923</accession>
<reference evidence="5 6" key="1">
    <citation type="submission" date="2015-06" db="EMBL/GenBank/DDBJ databases">
        <title>Draft Genome Sequence of Parabacteroides goldsteinii with Putative Novel Metallo-Beta-Lactamases Isolated from a Blood Culture from a Human Patient.</title>
        <authorList>
            <person name="Krogh T.J."/>
            <person name="Agergaard C.N."/>
            <person name="Moller-Jensen J."/>
            <person name="Justesen U.S."/>
        </authorList>
    </citation>
    <scope>NUCLEOTIDE SEQUENCE [LARGE SCALE GENOMIC DNA]</scope>
    <source>
        <strain evidence="5 6">910340</strain>
    </source>
</reference>
<dbReference type="PROSITE" id="PS00101">
    <property type="entry name" value="HEXAPEP_TRANSFERASES"/>
    <property type="match status" value="1"/>
</dbReference>
<dbReference type="EMBL" id="LFJV01000111">
    <property type="protein sequence ID" value="KMM31222.1"/>
    <property type="molecule type" value="Genomic_DNA"/>
</dbReference>
<proteinExistence type="inferred from homology"/>
<organism evidence="5 6">
    <name type="scientific">Parabacteroides goldsteinii</name>
    <dbReference type="NCBI Taxonomy" id="328812"/>
    <lineage>
        <taxon>Bacteria</taxon>
        <taxon>Pseudomonadati</taxon>
        <taxon>Bacteroidota</taxon>
        <taxon>Bacteroidia</taxon>
        <taxon>Bacteroidales</taxon>
        <taxon>Tannerellaceae</taxon>
        <taxon>Parabacteroides</taxon>
    </lineage>
</organism>
<dbReference type="InterPro" id="IPR018357">
    <property type="entry name" value="Hexapep_transf_CS"/>
</dbReference>